<dbReference type="CTD" id="9797942"/>
<dbReference type="HOGENOM" id="CLU_163569_0_0_1"/>
<sequence>MVVSFLQLVLVSVAIIGTYQQVQIKCYDCVTPLGVDDANDYCNASLYCKGVYCTKGPDALSNGIYHGCIDNPPIDTAGASCKLVTNSLGTHTNCFCKNIDFCNDSPAIRDSQIMLVAFLIVLTFFYLYVQ</sequence>
<evidence type="ECO:0000313" key="1">
    <source>
        <dbReference type="EMBL" id="OZF91542.1"/>
    </source>
</evidence>
<protein>
    <submittedName>
        <fullName evidence="1">Uncharacterized protein</fullName>
    </submittedName>
</protein>
<feature type="non-terminal residue" evidence="1">
    <location>
        <position position="1"/>
    </location>
</feature>
<dbReference type="KEGG" id="crq:GCK72_023437"/>
<accession>A0A261A112</accession>
<dbReference type="EMBL" id="NMWX01000019">
    <property type="protein sequence ID" value="OZF91542.1"/>
    <property type="molecule type" value="Genomic_DNA"/>
</dbReference>
<dbReference type="OrthoDB" id="5792001at2759"/>
<dbReference type="eggNOG" id="ENOG502TJSD">
    <property type="taxonomic scope" value="Eukaryota"/>
</dbReference>
<name>A0A261A112_CAERE</name>
<reference evidence="1" key="1">
    <citation type="submission" date="2017-08" db="EMBL/GenBank/DDBJ databases">
        <authorList>
            <person name="de Groot N.N."/>
        </authorList>
    </citation>
    <scope>NUCLEOTIDE SEQUENCE [LARGE SCALE GENOMIC DNA]</scope>
    <source>
        <strain evidence="1">PX439</strain>
    </source>
</reference>
<keyword evidence="2" id="KW-1185">Reference proteome</keyword>
<evidence type="ECO:0000313" key="2">
    <source>
        <dbReference type="Proteomes" id="UP000216624"/>
    </source>
</evidence>
<proteinExistence type="predicted"/>
<dbReference type="OMA" id="CTKGPDA"/>
<dbReference type="Proteomes" id="UP000216624">
    <property type="component" value="Unassembled WGS sequence"/>
</dbReference>
<organism evidence="1 2">
    <name type="scientific">Caenorhabditis remanei</name>
    <name type="common">Caenorhabditis vulgaris</name>
    <dbReference type="NCBI Taxonomy" id="31234"/>
    <lineage>
        <taxon>Eukaryota</taxon>
        <taxon>Metazoa</taxon>
        <taxon>Ecdysozoa</taxon>
        <taxon>Nematoda</taxon>
        <taxon>Chromadorea</taxon>
        <taxon>Rhabditida</taxon>
        <taxon>Rhabditina</taxon>
        <taxon>Rhabditomorpha</taxon>
        <taxon>Rhabditoidea</taxon>
        <taxon>Rhabditidae</taxon>
        <taxon>Peloderinae</taxon>
        <taxon>Caenorhabditis</taxon>
    </lineage>
</organism>
<gene>
    <name evidence="1" type="ORF">FL82_21076</name>
</gene>
<comment type="caution">
    <text evidence="1">The sequence shown here is derived from an EMBL/GenBank/DDBJ whole genome shotgun (WGS) entry which is preliminary data.</text>
</comment>